<feature type="domain" description="Bicarbonate transporter-like transmembrane" evidence="11">
    <location>
        <begin position="491"/>
        <end position="1035"/>
    </location>
</feature>
<feature type="region of interest" description="Disordered" evidence="10">
    <location>
        <begin position="447"/>
        <end position="468"/>
    </location>
</feature>
<feature type="transmembrane region" description="Helical" evidence="9">
    <location>
        <begin position="931"/>
        <end position="955"/>
    </location>
</feature>
<keyword evidence="4" id="KW-1003">Cell membrane</keyword>
<feature type="transmembrane region" description="Helical" evidence="9">
    <location>
        <begin position="976"/>
        <end position="994"/>
    </location>
</feature>
<evidence type="ECO:0000256" key="8">
    <source>
        <dbReference type="ARBA" id="ARBA00023136"/>
    </source>
</evidence>
<evidence type="ECO:0000259" key="11">
    <source>
        <dbReference type="Pfam" id="PF00955"/>
    </source>
</evidence>
<feature type="compositionally biased region" description="Basic residues" evidence="10">
    <location>
        <begin position="44"/>
        <end position="58"/>
    </location>
</feature>
<feature type="transmembrane region" description="Helical" evidence="9">
    <location>
        <begin position="796"/>
        <end position="824"/>
    </location>
</feature>
<dbReference type="InterPro" id="IPR016152">
    <property type="entry name" value="PTrfase/Anion_transptr"/>
</dbReference>
<evidence type="ECO:0000256" key="9">
    <source>
        <dbReference type="RuleBase" id="RU362035"/>
    </source>
</evidence>
<dbReference type="InterPro" id="IPR013769">
    <property type="entry name" value="Band3_cytoplasmic_dom"/>
</dbReference>
<keyword evidence="3 9" id="KW-0813">Transport</keyword>
<dbReference type="GO" id="GO:0016323">
    <property type="term" value="C:basolateral plasma membrane"/>
    <property type="evidence" value="ECO:0007669"/>
    <property type="project" value="UniProtKB-SubCell"/>
</dbReference>
<sequence length="1183" mass="131792">MESPVDDEAAKDPGAQQPHHQGFSDEDFEGHRAGSVFVGVHVPGNRRHSHHRRHHRHRHDEDAGDDERPVPMMGRRASRLGSICDDGETFTPPSQRVQFILGEDADNGAHEVHPLFSEMGELFQDGDEAEWRETARWIKFEEDVEEGGNRWSKPHVATLSLHSLFELRSLLLHGALLLDMEANSLETIADMILDNLVSSESLPEDARDKVRETLLRRHRHQHQRRRENSATNMTRLPIIRSLAEIGRNHSTSKKKRKALKAARLRVDEQLAAPTNLLGSGLINKPSDVGRYLSIPGEQGMERSPSAVSMPRNHSSSALGDLNGDHKSNLQFMRKIPPGAEASNILVGEVDFLDRTIAAFVRLNQAAFLGDITEVPVPTRFMFVLLGPTGGIASFHEIGRAMATLMSDEVFHEVAYKARNRQHLLAAVDEFLDAVTVLPPGEWDPSIRIEPPAAIPSQDPRKRKQEKALDNIDPEVLEQKLREESGLSRTGRLFGGLINDLKRKKPWYLSDFKDALSSQCVASWIFLYFACLSPIITFGGLLSEATGRNMAAMESLVSGFVCGIVYGLFSGQPLTILGSTGPVLVFESIVFDFCREMGWDYMSFRLWIGVWVVAILIVLVAIDASAFVCYITRFTEENFATLIAFIFIYKAVENVMSIGKRFPMNTHAGVELNYDCTCAPGNFTTTSPVSWSNVSVQNCRMYNGTLVGAGCFTPKYVPDVFLMSIILFLGTFILSVQLKDFKNALFFPSKVRQFISDFAVIIAIMSMSFLDFFAGVNTPKLEVPREFKPTLPGRGWVISPFAGNPMWSILVAPLPALLGTILIFMDQQITAVIVNRKENKLKKGCGYHLDLFVLANLILICSLMGLPWFVAATVLSINHVNSLKLESECAAPGEKPQFLGVREQRVTHVLIFLTIGLSVFITPVLSHIPMPVLFGVFLYMGVASLKGLQFFDRILIMFMPAKYQPDYMFLRQVPIKRVHMFTIIQLACLIMLWVIKSFSQTSILFPLMLVVMIAIRKGLDLFFTRRELKILDDIMPETTKRKEEDQRQLDTADDENLQIPLANGNIMKIPLASINITEEVNKTGIWKQVNQANSPTKEDPKKKQGAANKNSSKSKKRGTKKDALLDEENKRLSTMAEEDDEEEDRGITIKVGGEPPAAPAAPAAPLKDLVLVAEPGSGGPAAPV</sequence>
<feature type="compositionally biased region" description="Basic and acidic residues" evidence="10">
    <location>
        <begin position="1119"/>
        <end position="1130"/>
    </location>
</feature>
<keyword evidence="7 9" id="KW-0406">Ion transport</keyword>
<gene>
    <name evidence="13" type="ORF">ONE63_004281</name>
</gene>
<comment type="subcellular location">
    <subcellularLocation>
        <location evidence="1">Basolateral cell membrane</location>
        <topology evidence="1">Multi-pass membrane protein</topology>
    </subcellularLocation>
    <subcellularLocation>
        <location evidence="9">Membrane</location>
        <topology evidence="9">Multi-pass membrane protein</topology>
    </subcellularLocation>
</comment>
<dbReference type="NCBIfam" id="TIGR00834">
    <property type="entry name" value="ae"/>
    <property type="match status" value="1"/>
</dbReference>
<dbReference type="Gene3D" id="3.40.930.10">
    <property type="entry name" value="Mannitol-specific EII, Chain A"/>
    <property type="match status" value="1"/>
</dbReference>
<evidence type="ECO:0000256" key="3">
    <source>
        <dbReference type="ARBA" id="ARBA00022448"/>
    </source>
</evidence>
<evidence type="ECO:0000256" key="10">
    <source>
        <dbReference type="SAM" id="MobiDB-lite"/>
    </source>
</evidence>
<dbReference type="Gene3D" id="1.10.287.570">
    <property type="entry name" value="Helical hairpin bin"/>
    <property type="match status" value="1"/>
</dbReference>
<dbReference type="PRINTS" id="PR01231">
    <property type="entry name" value="HCO3TRNSPORT"/>
</dbReference>
<keyword evidence="6 9" id="KW-1133">Transmembrane helix</keyword>
<dbReference type="GO" id="GO:0005452">
    <property type="term" value="F:solute:inorganic anion antiporter activity"/>
    <property type="evidence" value="ECO:0007669"/>
    <property type="project" value="InterPro"/>
</dbReference>
<dbReference type="InterPro" id="IPR011531">
    <property type="entry name" value="HCO3_transpt-like_TM_dom"/>
</dbReference>
<evidence type="ECO:0000259" key="12">
    <source>
        <dbReference type="Pfam" id="PF07565"/>
    </source>
</evidence>
<dbReference type="Pfam" id="PF00955">
    <property type="entry name" value="HCO3_cotransp"/>
    <property type="match status" value="1"/>
</dbReference>
<proteinExistence type="inferred from homology"/>
<dbReference type="GO" id="GO:0008510">
    <property type="term" value="F:sodium:bicarbonate symporter activity"/>
    <property type="evidence" value="ECO:0007669"/>
    <property type="project" value="TreeGrafter"/>
</dbReference>
<comment type="caution">
    <text evidence="13">The sequence shown here is derived from an EMBL/GenBank/DDBJ whole genome shotgun (WGS) entry which is preliminary data.</text>
</comment>
<dbReference type="FunFam" id="1.10.287.570:FF:000001">
    <property type="entry name" value="Anion exchange protein"/>
    <property type="match status" value="1"/>
</dbReference>
<dbReference type="Pfam" id="PF07565">
    <property type="entry name" value="Band_3_cyto"/>
    <property type="match status" value="1"/>
</dbReference>
<dbReference type="GO" id="GO:0008509">
    <property type="term" value="F:monoatomic anion transmembrane transporter activity"/>
    <property type="evidence" value="ECO:0007669"/>
    <property type="project" value="InterPro"/>
</dbReference>
<dbReference type="Proteomes" id="UP001075354">
    <property type="component" value="Chromosome 15"/>
</dbReference>
<organism evidence="13 14">
    <name type="scientific">Megalurothrips usitatus</name>
    <name type="common">bean blossom thrips</name>
    <dbReference type="NCBI Taxonomy" id="439358"/>
    <lineage>
        <taxon>Eukaryota</taxon>
        <taxon>Metazoa</taxon>
        <taxon>Ecdysozoa</taxon>
        <taxon>Arthropoda</taxon>
        <taxon>Hexapoda</taxon>
        <taxon>Insecta</taxon>
        <taxon>Pterygota</taxon>
        <taxon>Neoptera</taxon>
        <taxon>Paraneoptera</taxon>
        <taxon>Thysanoptera</taxon>
        <taxon>Terebrantia</taxon>
        <taxon>Thripoidea</taxon>
        <taxon>Thripidae</taxon>
        <taxon>Megalurothrips</taxon>
    </lineage>
</organism>
<evidence type="ECO:0000313" key="13">
    <source>
        <dbReference type="EMBL" id="KAJ1520053.1"/>
    </source>
</evidence>
<dbReference type="InterPro" id="IPR003024">
    <property type="entry name" value="Na/HCO3_transpt"/>
</dbReference>
<dbReference type="SUPFAM" id="SSF55804">
    <property type="entry name" value="Phoshotransferase/anion transport protein"/>
    <property type="match status" value="1"/>
</dbReference>
<feature type="domain" description="Band 3 cytoplasmic" evidence="12">
    <location>
        <begin position="113"/>
        <end position="444"/>
    </location>
</feature>
<feature type="region of interest" description="Disordered" evidence="10">
    <location>
        <begin position="1090"/>
        <end position="1161"/>
    </location>
</feature>
<dbReference type="GO" id="GO:0051453">
    <property type="term" value="P:regulation of intracellular pH"/>
    <property type="evidence" value="ECO:0007669"/>
    <property type="project" value="TreeGrafter"/>
</dbReference>
<dbReference type="EMBL" id="JAPTSV010000015">
    <property type="protein sequence ID" value="KAJ1520053.1"/>
    <property type="molecule type" value="Genomic_DNA"/>
</dbReference>
<keyword evidence="8 9" id="KW-0472">Membrane</keyword>
<feature type="transmembrane region" description="Helical" evidence="9">
    <location>
        <begin position="549"/>
        <end position="568"/>
    </location>
</feature>
<feature type="transmembrane region" description="Helical" evidence="9">
    <location>
        <begin position="520"/>
        <end position="542"/>
    </location>
</feature>
<dbReference type="InterPro" id="IPR003020">
    <property type="entry name" value="HCO3_transpt_euk"/>
</dbReference>
<feature type="transmembrane region" description="Helical" evidence="9">
    <location>
        <begin position="905"/>
        <end position="925"/>
    </location>
</feature>
<evidence type="ECO:0000256" key="1">
    <source>
        <dbReference type="ARBA" id="ARBA00004554"/>
    </source>
</evidence>
<evidence type="ECO:0000256" key="7">
    <source>
        <dbReference type="ARBA" id="ARBA00023065"/>
    </source>
</evidence>
<feature type="transmembrane region" description="Helical" evidence="9">
    <location>
        <begin position="757"/>
        <end position="775"/>
    </location>
</feature>
<keyword evidence="14" id="KW-1185">Reference proteome</keyword>
<feature type="transmembrane region" description="Helical" evidence="9">
    <location>
        <begin position="638"/>
        <end position="655"/>
    </location>
</feature>
<accession>A0AAV7X5F2</accession>
<dbReference type="AlphaFoldDB" id="A0AAV7X5F2"/>
<evidence type="ECO:0000313" key="14">
    <source>
        <dbReference type="Proteomes" id="UP001075354"/>
    </source>
</evidence>
<evidence type="ECO:0000256" key="4">
    <source>
        <dbReference type="ARBA" id="ARBA00022475"/>
    </source>
</evidence>
<feature type="transmembrane region" description="Helical" evidence="9">
    <location>
        <begin position="719"/>
        <end position="737"/>
    </location>
</feature>
<feature type="transmembrane region" description="Helical" evidence="9">
    <location>
        <begin position="850"/>
        <end position="874"/>
    </location>
</feature>
<dbReference type="PANTHER" id="PTHR11453:SF36">
    <property type="entry name" value="ANION EXCHANGE PROTEIN"/>
    <property type="match status" value="1"/>
</dbReference>
<keyword evidence="5 9" id="KW-0812">Transmembrane</keyword>
<feature type="region of interest" description="Disordered" evidence="10">
    <location>
        <begin position="1"/>
        <end position="70"/>
    </location>
</feature>
<protein>
    <recommendedName>
        <fullName evidence="9">Anion exchange protein</fullName>
    </recommendedName>
</protein>
<reference evidence="13" key="1">
    <citation type="submission" date="2022-12" db="EMBL/GenBank/DDBJ databases">
        <title>Chromosome-level genome assembly of the bean flower thrips Megalurothrips usitatus.</title>
        <authorList>
            <person name="Ma L."/>
            <person name="Liu Q."/>
            <person name="Li H."/>
            <person name="Cai W."/>
        </authorList>
    </citation>
    <scope>NUCLEOTIDE SEQUENCE</scope>
    <source>
        <strain evidence="13">Cailab_2022a</strain>
    </source>
</reference>
<evidence type="ECO:0000256" key="6">
    <source>
        <dbReference type="ARBA" id="ARBA00022989"/>
    </source>
</evidence>
<dbReference type="PRINTS" id="PR01232">
    <property type="entry name" value="NAHCO3TRSPRT"/>
</dbReference>
<comment type="similarity">
    <text evidence="2 9">Belongs to the anion exchanger (TC 2.A.31) family.</text>
</comment>
<feature type="transmembrane region" description="Helical" evidence="9">
    <location>
        <begin position="1000"/>
        <end position="1018"/>
    </location>
</feature>
<name>A0AAV7X5F2_9NEOP</name>
<evidence type="ECO:0000256" key="2">
    <source>
        <dbReference type="ARBA" id="ARBA00010993"/>
    </source>
</evidence>
<dbReference type="PANTHER" id="PTHR11453">
    <property type="entry name" value="ANION EXCHANGE PROTEIN"/>
    <property type="match status" value="1"/>
</dbReference>
<feature type="transmembrane region" description="Helical" evidence="9">
    <location>
        <begin position="605"/>
        <end position="632"/>
    </location>
</feature>
<evidence type="ECO:0000256" key="5">
    <source>
        <dbReference type="ARBA" id="ARBA00022692"/>
    </source>
</evidence>